<name>A0A1H6T1R6_9DEIO</name>
<feature type="chain" id="PRO_5011714426" evidence="2">
    <location>
        <begin position="31"/>
        <end position="349"/>
    </location>
</feature>
<dbReference type="STRING" id="856736.SAMN04488058_101385"/>
<dbReference type="SUPFAM" id="SSF50969">
    <property type="entry name" value="YVTN repeat-like/Quinoprotein amine dehydrogenase"/>
    <property type="match status" value="1"/>
</dbReference>
<evidence type="ECO:0000313" key="3">
    <source>
        <dbReference type="EMBL" id="SEI70210.1"/>
    </source>
</evidence>
<dbReference type="InterPro" id="IPR015943">
    <property type="entry name" value="WD40/YVTN_repeat-like_dom_sf"/>
</dbReference>
<evidence type="ECO:0000313" key="4">
    <source>
        <dbReference type="Proteomes" id="UP000199223"/>
    </source>
</evidence>
<dbReference type="EMBL" id="FNZA01000001">
    <property type="protein sequence ID" value="SEI70210.1"/>
    <property type="molecule type" value="Genomic_DNA"/>
</dbReference>
<protein>
    <submittedName>
        <fullName evidence="3">Uncharacterized protein</fullName>
    </submittedName>
</protein>
<keyword evidence="4" id="KW-1185">Reference proteome</keyword>
<evidence type="ECO:0000256" key="1">
    <source>
        <dbReference type="PROSITE-ProRule" id="PRU00221"/>
    </source>
</evidence>
<dbReference type="InterPro" id="IPR011044">
    <property type="entry name" value="Quino_amine_DH_bsu"/>
</dbReference>
<organism evidence="3 4">
    <name type="scientific">Deinococcus reticulitermitis</name>
    <dbReference type="NCBI Taxonomy" id="856736"/>
    <lineage>
        <taxon>Bacteria</taxon>
        <taxon>Thermotogati</taxon>
        <taxon>Deinococcota</taxon>
        <taxon>Deinococci</taxon>
        <taxon>Deinococcales</taxon>
        <taxon>Deinococcaceae</taxon>
        <taxon>Deinococcus</taxon>
    </lineage>
</organism>
<dbReference type="InterPro" id="IPR001680">
    <property type="entry name" value="WD40_rpt"/>
</dbReference>
<accession>A0A1H6T1R6</accession>
<proteinExistence type="predicted"/>
<dbReference type="Gene3D" id="2.130.10.10">
    <property type="entry name" value="YVTN repeat-like/Quinoprotein amine dehydrogenase"/>
    <property type="match status" value="1"/>
</dbReference>
<evidence type="ECO:0000256" key="2">
    <source>
        <dbReference type="SAM" id="SignalP"/>
    </source>
</evidence>
<sequence>MQHTSSPRPARWGLGLVPLLLAFAAAQGLAPSSPNPVAAPLPATPPGLVTLTPTGTVTPIATEPLEVLGVAEGAGLFAVRAVGGSVVKLYDAGSGRLVREVRLQSEVLLSVPPAITPDGRWLAVALTPDPATREGRLGLFSTTDPVYGFFLRSAGLRDSVSLAISPDGTRLAVGNRNNYVQLWNLSTRQRMNTLKAATEPRALAFSPDGRYFMPQFRGQKTTQLLLAAGGEPARSLPVAGGQFAVADLLVAGPGRALSLATGAAVPLPAYLAGGASLHGFDKGAKRALVTVPGTEKGIVFLELRDVLSGATLARQPVPALFAFSPRLMPGGNHALLGDGAGGLRLLALR</sequence>
<dbReference type="Pfam" id="PF00400">
    <property type="entry name" value="WD40"/>
    <property type="match status" value="1"/>
</dbReference>
<gene>
    <name evidence="3" type="ORF">SAMN04488058_101385</name>
</gene>
<feature type="signal peptide" evidence="2">
    <location>
        <begin position="1"/>
        <end position="30"/>
    </location>
</feature>
<dbReference type="RefSeq" id="WP_245745162.1">
    <property type="nucleotide sequence ID" value="NZ_FNZA01000001.1"/>
</dbReference>
<dbReference type="PROSITE" id="PS50082">
    <property type="entry name" value="WD_REPEATS_2"/>
    <property type="match status" value="1"/>
</dbReference>
<keyword evidence="2" id="KW-0732">Signal</keyword>
<dbReference type="AlphaFoldDB" id="A0A1H6T1R6"/>
<dbReference type="Proteomes" id="UP000199223">
    <property type="component" value="Unassembled WGS sequence"/>
</dbReference>
<keyword evidence="1" id="KW-0853">WD repeat</keyword>
<reference evidence="4" key="1">
    <citation type="submission" date="2016-10" db="EMBL/GenBank/DDBJ databases">
        <authorList>
            <person name="Varghese N."/>
            <person name="Submissions S."/>
        </authorList>
    </citation>
    <scope>NUCLEOTIDE SEQUENCE [LARGE SCALE GENOMIC DNA]</scope>
    <source>
        <strain evidence="4">CGMCC 1.10218</strain>
    </source>
</reference>
<feature type="repeat" description="WD" evidence="1">
    <location>
        <begin position="161"/>
        <end position="193"/>
    </location>
</feature>